<comment type="similarity">
    <text evidence="1">Belongs to the 'phage' integrase family.</text>
</comment>
<feature type="domain" description="Tyr recombinase" evidence="5">
    <location>
        <begin position="214"/>
        <end position="392"/>
    </location>
</feature>
<dbReference type="SUPFAM" id="SSF56349">
    <property type="entry name" value="DNA breaking-rejoining enzymes"/>
    <property type="match status" value="1"/>
</dbReference>
<dbReference type="InterPro" id="IPR011010">
    <property type="entry name" value="DNA_brk_join_enz"/>
</dbReference>
<dbReference type="RefSeq" id="WP_097012901.1">
    <property type="nucleotide sequence ID" value="NZ_LT907975.1"/>
</dbReference>
<keyword evidence="2" id="KW-0238">DNA-binding</keyword>
<keyword evidence="3" id="KW-0233">DNA recombination</keyword>
<dbReference type="OrthoDB" id="9789256at2"/>
<evidence type="ECO:0000313" key="7">
    <source>
        <dbReference type="Proteomes" id="UP000219215"/>
    </source>
</evidence>
<feature type="region of interest" description="Disordered" evidence="4">
    <location>
        <begin position="73"/>
        <end position="95"/>
    </location>
</feature>
<feature type="region of interest" description="Disordered" evidence="4">
    <location>
        <begin position="395"/>
        <end position="418"/>
    </location>
</feature>
<evidence type="ECO:0000256" key="3">
    <source>
        <dbReference type="ARBA" id="ARBA00023172"/>
    </source>
</evidence>
<dbReference type="InterPro" id="IPR002104">
    <property type="entry name" value="Integrase_catalytic"/>
</dbReference>
<dbReference type="PANTHER" id="PTHR30349:SF64">
    <property type="entry name" value="PROPHAGE INTEGRASE INTD-RELATED"/>
    <property type="match status" value="1"/>
</dbReference>
<sequence length="418" mass="48339">MSASRFYKTEFKGVRYRKHATRKHGVQADRYYVLTYKIDGKTKTEAVGWASEGVKPSEAYDLHCQLLQNRKKGQGPRTIAEMRAEGDEERAEREAEKRRQARLNISFKEYFEKYYLPEVLQANRPETVDKTKIQVDKWIDPVVLELPMREITLEYIKRIRANLNKKKRSPRTIQYVFVTFNAIWNMAREDGFVEGESPAKKRSFRKTMPKVDNRRERFLTRDEEDKLLAELARRSRQLHDMALLSIECGLRRGEIFALTWDCVDFESETLHLRRTKSDKSRWVPLTQRAKAMLLNMEQGSAGEFVFLDRFGNQLKALSNSFDKAVNKVGLNDGITDRKMKIVFHSLRHSYASNFLKSGGSLYALSKLMGHGSINVTERYGHLANDDLVAATKQMEASRTSERSGGKVVPLHRTQGATE</sequence>
<dbReference type="InterPro" id="IPR025269">
    <property type="entry name" value="SAM-like_dom"/>
</dbReference>
<gene>
    <name evidence="6" type="ORF">DPRO_3219</name>
</gene>
<name>A0A2C8FCG1_9BACT</name>
<dbReference type="InterPro" id="IPR013762">
    <property type="entry name" value="Integrase-like_cat_sf"/>
</dbReference>
<accession>A0A2C8FCG1</accession>
<dbReference type="InterPro" id="IPR010998">
    <property type="entry name" value="Integrase_recombinase_N"/>
</dbReference>
<dbReference type="PANTHER" id="PTHR30349">
    <property type="entry name" value="PHAGE INTEGRASE-RELATED"/>
    <property type="match status" value="1"/>
</dbReference>
<dbReference type="PROSITE" id="PS51898">
    <property type="entry name" value="TYR_RECOMBINASE"/>
    <property type="match status" value="1"/>
</dbReference>
<dbReference type="Gene3D" id="1.10.443.10">
    <property type="entry name" value="Intergrase catalytic core"/>
    <property type="match status" value="1"/>
</dbReference>
<protein>
    <recommendedName>
        <fullName evidence="5">Tyr recombinase domain-containing protein</fullName>
    </recommendedName>
</protein>
<proteinExistence type="inferred from homology"/>
<evidence type="ECO:0000313" key="6">
    <source>
        <dbReference type="EMBL" id="SOB60131.1"/>
    </source>
</evidence>
<dbReference type="EMBL" id="LT907975">
    <property type="protein sequence ID" value="SOB60131.1"/>
    <property type="molecule type" value="Genomic_DNA"/>
</dbReference>
<evidence type="ECO:0000256" key="2">
    <source>
        <dbReference type="ARBA" id="ARBA00023125"/>
    </source>
</evidence>
<dbReference type="CDD" id="cd00796">
    <property type="entry name" value="INT_Rci_Hp1_C"/>
    <property type="match status" value="1"/>
</dbReference>
<feature type="compositionally biased region" description="Basic and acidic residues" evidence="4">
    <location>
        <begin position="80"/>
        <end position="95"/>
    </location>
</feature>
<dbReference type="GO" id="GO:0006310">
    <property type="term" value="P:DNA recombination"/>
    <property type="evidence" value="ECO:0007669"/>
    <property type="project" value="UniProtKB-KW"/>
</dbReference>
<dbReference type="Pfam" id="PF00589">
    <property type="entry name" value="Phage_integrase"/>
    <property type="match status" value="1"/>
</dbReference>
<organism evidence="6 7">
    <name type="scientific">Pseudodesulfovibrio profundus</name>
    <dbReference type="NCBI Taxonomy" id="57320"/>
    <lineage>
        <taxon>Bacteria</taxon>
        <taxon>Pseudomonadati</taxon>
        <taxon>Thermodesulfobacteriota</taxon>
        <taxon>Desulfovibrionia</taxon>
        <taxon>Desulfovibrionales</taxon>
        <taxon>Desulfovibrionaceae</taxon>
    </lineage>
</organism>
<dbReference type="AlphaFoldDB" id="A0A2C8FCG1"/>
<dbReference type="GO" id="GO:0003677">
    <property type="term" value="F:DNA binding"/>
    <property type="evidence" value="ECO:0007669"/>
    <property type="project" value="UniProtKB-KW"/>
</dbReference>
<reference evidence="7" key="1">
    <citation type="submission" date="2017-09" db="EMBL/GenBank/DDBJ databases">
        <authorList>
            <person name="Regsiter A."/>
            <person name="William W."/>
        </authorList>
    </citation>
    <scope>NUCLEOTIDE SEQUENCE [LARGE SCALE GENOMIC DNA]</scope>
    <source>
        <strain evidence="7">500-1</strain>
    </source>
</reference>
<dbReference type="KEGG" id="pprf:DPRO_3219"/>
<dbReference type="InterPro" id="IPR050090">
    <property type="entry name" value="Tyrosine_recombinase_XerCD"/>
</dbReference>
<evidence type="ECO:0000256" key="4">
    <source>
        <dbReference type="SAM" id="MobiDB-lite"/>
    </source>
</evidence>
<keyword evidence="7" id="KW-1185">Reference proteome</keyword>
<evidence type="ECO:0000259" key="5">
    <source>
        <dbReference type="PROSITE" id="PS51898"/>
    </source>
</evidence>
<evidence type="ECO:0000256" key="1">
    <source>
        <dbReference type="ARBA" id="ARBA00008857"/>
    </source>
</evidence>
<dbReference type="Pfam" id="PF13102">
    <property type="entry name" value="Phage_int_SAM_5"/>
    <property type="match status" value="1"/>
</dbReference>
<dbReference type="GO" id="GO:0015074">
    <property type="term" value="P:DNA integration"/>
    <property type="evidence" value="ECO:0007669"/>
    <property type="project" value="InterPro"/>
</dbReference>
<dbReference type="Proteomes" id="UP000219215">
    <property type="component" value="Chromosome DPRO"/>
</dbReference>
<dbReference type="Gene3D" id="1.10.150.130">
    <property type="match status" value="1"/>
</dbReference>